<sequence length="170" mass="19560">MARPENVLLPYKNYVDLVDENDIFLALEHNLAEIKELLGAIHSSKLGYAYAPGKWTVAQLLQHVIDAERIFDYRALRIARGDKTPLPNWEEDDYARMAPADHRTLADLSEEILSVRKASTLLLYSFTDDCWERTGTTSGKQVDVLTIAFLIVGHMRHHIKILRERYEIQP</sequence>
<evidence type="ECO:0000259" key="1">
    <source>
        <dbReference type="Pfam" id="PF12867"/>
    </source>
</evidence>
<reference evidence="2 3" key="1">
    <citation type="submission" date="2019-03" db="EMBL/GenBank/DDBJ databases">
        <title>Genomic Encyclopedia of Type Strains, Phase IV (KMG-IV): sequencing the most valuable type-strain genomes for metagenomic binning, comparative biology and taxonomic classification.</title>
        <authorList>
            <person name="Goeker M."/>
        </authorList>
    </citation>
    <scope>NUCLEOTIDE SEQUENCE [LARGE SCALE GENOMIC DNA]</scope>
    <source>
        <strain evidence="2 3">DSM 100059</strain>
    </source>
</reference>
<dbReference type="RefSeq" id="WP_133999084.1">
    <property type="nucleotide sequence ID" value="NZ_SODV01000002.1"/>
</dbReference>
<dbReference type="SUPFAM" id="SSF109854">
    <property type="entry name" value="DinB/YfiT-like putative metalloenzymes"/>
    <property type="match status" value="1"/>
</dbReference>
<name>A0A4R8DI53_9BACT</name>
<keyword evidence="3" id="KW-1185">Reference proteome</keyword>
<dbReference type="Pfam" id="PF12867">
    <property type="entry name" value="DinB_2"/>
    <property type="match status" value="1"/>
</dbReference>
<feature type="domain" description="DinB-like" evidence="1">
    <location>
        <begin position="27"/>
        <end position="160"/>
    </location>
</feature>
<proteinExistence type="predicted"/>
<evidence type="ECO:0000313" key="3">
    <source>
        <dbReference type="Proteomes" id="UP000294498"/>
    </source>
</evidence>
<accession>A0A4R8DI53</accession>
<dbReference type="EMBL" id="SODV01000002">
    <property type="protein sequence ID" value="TDW97227.1"/>
    <property type="molecule type" value="Genomic_DNA"/>
</dbReference>
<dbReference type="AlphaFoldDB" id="A0A4R8DI53"/>
<evidence type="ECO:0000313" key="2">
    <source>
        <dbReference type="EMBL" id="TDW97227.1"/>
    </source>
</evidence>
<dbReference type="InterPro" id="IPR024775">
    <property type="entry name" value="DinB-like"/>
</dbReference>
<gene>
    <name evidence="2" type="ORF">EDB95_5073</name>
</gene>
<dbReference type="InterPro" id="IPR034660">
    <property type="entry name" value="DinB/YfiT-like"/>
</dbReference>
<dbReference type="Proteomes" id="UP000294498">
    <property type="component" value="Unassembled WGS sequence"/>
</dbReference>
<dbReference type="OrthoDB" id="9793216at2"/>
<dbReference type="Gene3D" id="1.20.120.450">
    <property type="entry name" value="dinb family like domain"/>
    <property type="match status" value="1"/>
</dbReference>
<comment type="caution">
    <text evidence="2">The sequence shown here is derived from an EMBL/GenBank/DDBJ whole genome shotgun (WGS) entry which is preliminary data.</text>
</comment>
<protein>
    <submittedName>
        <fullName evidence="2">DinB family protein</fullName>
    </submittedName>
</protein>
<organism evidence="2 3">
    <name type="scientific">Dinghuibacter silviterrae</name>
    <dbReference type="NCBI Taxonomy" id="1539049"/>
    <lineage>
        <taxon>Bacteria</taxon>
        <taxon>Pseudomonadati</taxon>
        <taxon>Bacteroidota</taxon>
        <taxon>Chitinophagia</taxon>
        <taxon>Chitinophagales</taxon>
        <taxon>Chitinophagaceae</taxon>
        <taxon>Dinghuibacter</taxon>
    </lineage>
</organism>